<keyword evidence="5 6" id="KW-0472">Membrane</keyword>
<evidence type="ECO:0000256" key="2">
    <source>
        <dbReference type="ARBA" id="ARBA00022475"/>
    </source>
</evidence>
<name>A0A919MIJ4_9ACTN</name>
<comment type="subcellular location">
    <subcellularLocation>
        <location evidence="1">Cell membrane</location>
        <topology evidence="1">Multi-pass membrane protein</topology>
    </subcellularLocation>
</comment>
<evidence type="ECO:0000256" key="4">
    <source>
        <dbReference type="ARBA" id="ARBA00022989"/>
    </source>
</evidence>
<comment type="caution">
    <text evidence="8">The sequence shown here is derived from an EMBL/GenBank/DDBJ whole genome shotgun (WGS) entry which is preliminary data.</text>
</comment>
<dbReference type="Proteomes" id="UP000598174">
    <property type="component" value="Unassembled WGS sequence"/>
</dbReference>
<evidence type="ECO:0000256" key="1">
    <source>
        <dbReference type="ARBA" id="ARBA00004651"/>
    </source>
</evidence>
<evidence type="ECO:0000259" key="7">
    <source>
        <dbReference type="Pfam" id="PF12823"/>
    </source>
</evidence>
<proteinExistence type="predicted"/>
<evidence type="ECO:0000256" key="3">
    <source>
        <dbReference type="ARBA" id="ARBA00022692"/>
    </source>
</evidence>
<dbReference type="PANTHER" id="PTHR40077">
    <property type="entry name" value="MEMBRANE PROTEIN-RELATED"/>
    <property type="match status" value="1"/>
</dbReference>
<dbReference type="GO" id="GO:0005886">
    <property type="term" value="C:plasma membrane"/>
    <property type="evidence" value="ECO:0007669"/>
    <property type="project" value="UniProtKB-SubCell"/>
</dbReference>
<reference evidence="8" key="1">
    <citation type="submission" date="2021-01" db="EMBL/GenBank/DDBJ databases">
        <title>Whole genome shotgun sequence of Actinoplanes ferrugineus NBRC 15555.</title>
        <authorList>
            <person name="Komaki H."/>
            <person name="Tamura T."/>
        </authorList>
    </citation>
    <scope>NUCLEOTIDE SEQUENCE</scope>
    <source>
        <strain evidence="8">NBRC 15555</strain>
    </source>
</reference>
<evidence type="ECO:0000313" key="8">
    <source>
        <dbReference type="EMBL" id="GIE16084.1"/>
    </source>
</evidence>
<keyword evidence="4 6" id="KW-1133">Transmembrane helix</keyword>
<accession>A0A919MIJ4</accession>
<evidence type="ECO:0000313" key="9">
    <source>
        <dbReference type="Proteomes" id="UP000598174"/>
    </source>
</evidence>
<protein>
    <recommendedName>
        <fullName evidence="7">DUF3817 domain-containing protein</fullName>
    </recommendedName>
</protein>
<feature type="transmembrane region" description="Helical" evidence="6">
    <location>
        <begin position="7"/>
        <end position="28"/>
    </location>
</feature>
<dbReference type="NCBIfam" id="TIGR03954">
    <property type="entry name" value="integ_memb_HG"/>
    <property type="match status" value="1"/>
</dbReference>
<feature type="transmembrane region" description="Helical" evidence="6">
    <location>
        <begin position="73"/>
        <end position="92"/>
    </location>
</feature>
<keyword evidence="2" id="KW-1003">Cell membrane</keyword>
<evidence type="ECO:0000256" key="6">
    <source>
        <dbReference type="SAM" id="Phobius"/>
    </source>
</evidence>
<evidence type="ECO:0000256" key="5">
    <source>
        <dbReference type="ARBA" id="ARBA00023136"/>
    </source>
</evidence>
<organism evidence="8 9">
    <name type="scientific">Paractinoplanes ferrugineus</name>
    <dbReference type="NCBI Taxonomy" id="113564"/>
    <lineage>
        <taxon>Bacteria</taxon>
        <taxon>Bacillati</taxon>
        <taxon>Actinomycetota</taxon>
        <taxon>Actinomycetes</taxon>
        <taxon>Micromonosporales</taxon>
        <taxon>Micromonosporaceae</taxon>
        <taxon>Paractinoplanes</taxon>
    </lineage>
</organism>
<dbReference type="RefSeq" id="WP_203822425.1">
    <property type="nucleotide sequence ID" value="NZ_BAAABP010000036.1"/>
</dbReference>
<dbReference type="AlphaFoldDB" id="A0A919MIJ4"/>
<gene>
    <name evidence="8" type="ORF">Afe05nite_79240</name>
</gene>
<dbReference type="PANTHER" id="PTHR40077:SF1">
    <property type="entry name" value="MEMBRANE PROTEIN"/>
    <property type="match status" value="1"/>
</dbReference>
<keyword evidence="3 6" id="KW-0812">Transmembrane</keyword>
<dbReference type="InterPro" id="IPR023845">
    <property type="entry name" value="DUF3817_TM"/>
</dbReference>
<dbReference type="EMBL" id="BOMM01000077">
    <property type="protein sequence ID" value="GIE16084.1"/>
    <property type="molecule type" value="Genomic_DNA"/>
</dbReference>
<feature type="transmembrane region" description="Helical" evidence="6">
    <location>
        <begin position="40"/>
        <end position="61"/>
    </location>
</feature>
<dbReference type="Pfam" id="PF12823">
    <property type="entry name" value="DUF3817"/>
    <property type="match status" value="1"/>
</dbReference>
<keyword evidence="9" id="KW-1185">Reference proteome</keyword>
<sequence>MPPPYRLFRITAVAEALSWTGLLIGMYLKYIPETTEAGVWLFGRLHGALFVAYLVATLWVARVERWSLPRTAVGLLASIPPLFTVLFERWVARRRPVLEGASAATSSVEA</sequence>
<feature type="domain" description="DUF3817" evidence="7">
    <location>
        <begin position="6"/>
        <end position="93"/>
    </location>
</feature>